<keyword evidence="2" id="KW-1185">Reference proteome</keyword>
<dbReference type="EMBL" id="QNUK01000338">
    <property type="protein sequence ID" value="KAF5895147.1"/>
    <property type="molecule type" value="Genomic_DNA"/>
</dbReference>
<gene>
    <name evidence="1" type="ORF">DAT39_015139</name>
</gene>
<accession>A0A8J4UH66</accession>
<organism evidence="1 2">
    <name type="scientific">Clarias magur</name>
    <name type="common">Asian catfish</name>
    <name type="synonym">Macropteronotus magur</name>
    <dbReference type="NCBI Taxonomy" id="1594786"/>
    <lineage>
        <taxon>Eukaryota</taxon>
        <taxon>Metazoa</taxon>
        <taxon>Chordata</taxon>
        <taxon>Craniata</taxon>
        <taxon>Vertebrata</taxon>
        <taxon>Euteleostomi</taxon>
        <taxon>Actinopterygii</taxon>
        <taxon>Neopterygii</taxon>
        <taxon>Teleostei</taxon>
        <taxon>Ostariophysi</taxon>
        <taxon>Siluriformes</taxon>
        <taxon>Clariidae</taxon>
        <taxon>Clarias</taxon>
    </lineage>
</organism>
<evidence type="ECO:0000313" key="1">
    <source>
        <dbReference type="EMBL" id="KAF5895147.1"/>
    </source>
</evidence>
<evidence type="ECO:0000313" key="2">
    <source>
        <dbReference type="Proteomes" id="UP000727407"/>
    </source>
</evidence>
<dbReference type="AlphaFoldDB" id="A0A8J4UH66"/>
<protein>
    <submittedName>
        <fullName evidence="1">Uncharacterized protein</fullName>
    </submittedName>
</protein>
<comment type="caution">
    <text evidence="1">The sequence shown here is derived from an EMBL/GenBank/DDBJ whole genome shotgun (WGS) entry which is preliminary data.</text>
</comment>
<name>A0A8J4UH66_CLAMG</name>
<dbReference type="Proteomes" id="UP000727407">
    <property type="component" value="Unassembled WGS sequence"/>
</dbReference>
<sequence>MSSMIWCGFKNKQKAHSKTGGGGGTGLWLSNLFCVDFLSQFPAHQDSSSL</sequence>
<reference evidence="1" key="1">
    <citation type="submission" date="2020-07" db="EMBL/GenBank/DDBJ databases">
        <title>Clarias magur genome sequencing, assembly and annotation.</title>
        <authorList>
            <person name="Kushwaha B."/>
            <person name="Kumar R."/>
            <person name="Das P."/>
            <person name="Joshi C.G."/>
            <person name="Kumar D."/>
            <person name="Nagpure N.S."/>
            <person name="Pandey M."/>
            <person name="Agarwal S."/>
            <person name="Srivastava S."/>
            <person name="Singh M."/>
            <person name="Sahoo L."/>
            <person name="Jayasankar P."/>
            <person name="Meher P.K."/>
            <person name="Koringa P.G."/>
            <person name="Iquebal M.A."/>
            <person name="Das S.P."/>
            <person name="Bit A."/>
            <person name="Patnaik S."/>
            <person name="Patel N."/>
            <person name="Shah T.M."/>
            <person name="Hinsu A."/>
            <person name="Jena J.K."/>
        </authorList>
    </citation>
    <scope>NUCLEOTIDE SEQUENCE</scope>
    <source>
        <strain evidence="1">CIFAMagur01</strain>
        <tissue evidence="1">Testis</tissue>
    </source>
</reference>
<proteinExistence type="predicted"/>